<keyword evidence="2" id="KW-1003">Cell membrane</keyword>
<organism evidence="5 6">
    <name type="scientific">Hoylesella buccalis</name>
    <dbReference type="NCBI Taxonomy" id="28127"/>
    <lineage>
        <taxon>Bacteria</taxon>
        <taxon>Pseudomonadati</taxon>
        <taxon>Bacteroidota</taxon>
        <taxon>Bacteroidia</taxon>
        <taxon>Bacteroidales</taxon>
        <taxon>Prevotellaceae</taxon>
        <taxon>Hoylesella</taxon>
    </lineage>
</organism>
<accession>A0A2N6QSR2</accession>
<evidence type="ECO:0000313" key="6">
    <source>
        <dbReference type="Proteomes" id="UP000235564"/>
    </source>
</evidence>
<reference evidence="5 6" key="1">
    <citation type="submission" date="2017-09" db="EMBL/GenBank/DDBJ databases">
        <title>Bacterial strain isolated from the female urinary microbiota.</title>
        <authorList>
            <person name="Thomas-White K."/>
            <person name="Kumar N."/>
            <person name="Forster S."/>
            <person name="Putonti C."/>
            <person name="Lawley T."/>
            <person name="Wolfe A.J."/>
        </authorList>
    </citation>
    <scope>NUCLEOTIDE SEQUENCE [LARGE SCALE GENOMIC DNA]</scope>
    <source>
        <strain evidence="5 6">UMB0536</strain>
    </source>
</reference>
<sequence length="713" mass="79041">MAALGKIRKRGLILISIIGLGLFAFIAEEGFRSCEASRNDRRQQIGEVLGEKVSVQDFQKLIDEYSEVIKMQQGVNNLNEMQLNQVKDMVWQTYIQTKVVENEANKLGLTVTDAELQNILNEGTNPMLMQTPFVNQQTGRFDANSLKKFLADYKTQQTANPQLAEQYQALYKYWTFIEKTLRQQLLAQKYQSLLASCILSNPVEAKMAYKEANEESQIELATFPYSSIEDSKVKISDADLKAKYEEVKGRFKQYVESRDIKYVTVQVAPSANDRAALQKSFTKYTADLAAAADPANAVRKSTSLVNYLGLPVAKTAYASDIADKLDSMSVGQTFGPFESQMDNTLNVIKLVSKQLLPDSVQYRQIQVMGATADEAQKRADSIYTALNGGADFELLAKKYGQTGEKTWLTTAQYQQAPSMDADTKTYINTLNNLGVSETRNMKLGQGNVIIQVVDRRAMINKYTAAVIKKTIDFSKETYSTAYNKFSSFVSANQTPDKIAKNAKGSGYTVQEAKDITTSTHTLVGINDTRDALKWLFEAKEGEISPMYECGNNDQLLLVVLDKIHPKGYRSYDDPQVKEMLKAEVMRDKKAEQLMAKAKDVKSVSAAKAKGATVAPVNQVTFSAPVFVMSTGASEPALSGAVAATAKGQFSAKPVKGNAGVYVFQVTNRTTRPGKFEAKAEEDKARQKALQFAGNFMNELVIKAGVVDDRYLFF</sequence>
<dbReference type="InterPro" id="IPR052029">
    <property type="entry name" value="PpiD_chaperone"/>
</dbReference>
<dbReference type="EMBL" id="PNGJ01000002">
    <property type="protein sequence ID" value="PMC25001.1"/>
    <property type="molecule type" value="Genomic_DNA"/>
</dbReference>
<dbReference type="SUPFAM" id="SSF109998">
    <property type="entry name" value="Triger factor/SurA peptide-binding domain-like"/>
    <property type="match status" value="1"/>
</dbReference>
<proteinExistence type="predicted"/>
<protein>
    <submittedName>
        <fullName evidence="5">Peptidylprolyl isomerase</fullName>
    </submittedName>
</protein>
<dbReference type="GO" id="GO:0003755">
    <property type="term" value="F:peptidyl-prolyl cis-trans isomerase activity"/>
    <property type="evidence" value="ECO:0007669"/>
    <property type="project" value="InterPro"/>
</dbReference>
<dbReference type="InterPro" id="IPR027304">
    <property type="entry name" value="Trigger_fact/SurA_dom_sf"/>
</dbReference>
<dbReference type="PANTHER" id="PTHR47529:SF1">
    <property type="entry name" value="PERIPLASMIC CHAPERONE PPID"/>
    <property type="match status" value="1"/>
</dbReference>
<dbReference type="InterPro" id="IPR046357">
    <property type="entry name" value="PPIase_dom_sf"/>
</dbReference>
<dbReference type="Gene3D" id="3.10.50.40">
    <property type="match status" value="1"/>
</dbReference>
<gene>
    <name evidence="5" type="ORF">CJ231_03660</name>
</gene>
<comment type="caution">
    <text evidence="5">The sequence shown here is derived from an EMBL/GenBank/DDBJ whole genome shotgun (WGS) entry which is preliminary data.</text>
</comment>
<keyword evidence="4" id="KW-0143">Chaperone</keyword>
<dbReference type="PANTHER" id="PTHR47529">
    <property type="entry name" value="PEPTIDYL-PROLYL CIS-TRANS ISOMERASE D"/>
    <property type="match status" value="1"/>
</dbReference>
<dbReference type="GO" id="GO:0005886">
    <property type="term" value="C:plasma membrane"/>
    <property type="evidence" value="ECO:0007669"/>
    <property type="project" value="UniProtKB-SubCell"/>
</dbReference>
<evidence type="ECO:0000256" key="1">
    <source>
        <dbReference type="ARBA" id="ARBA00004236"/>
    </source>
</evidence>
<dbReference type="Pfam" id="PF13623">
    <property type="entry name" value="SurA_N_2"/>
    <property type="match status" value="1"/>
</dbReference>
<dbReference type="OrthoDB" id="9812372at2"/>
<evidence type="ECO:0000256" key="3">
    <source>
        <dbReference type="ARBA" id="ARBA00023136"/>
    </source>
</evidence>
<comment type="subcellular location">
    <subcellularLocation>
        <location evidence="1">Cell membrane</location>
    </subcellularLocation>
</comment>
<keyword evidence="5" id="KW-0413">Isomerase</keyword>
<dbReference type="Pfam" id="PF13616">
    <property type="entry name" value="Rotamase_3"/>
    <property type="match status" value="1"/>
</dbReference>
<evidence type="ECO:0000256" key="4">
    <source>
        <dbReference type="ARBA" id="ARBA00023186"/>
    </source>
</evidence>
<dbReference type="RefSeq" id="WP_102696767.1">
    <property type="nucleotide sequence ID" value="NZ_PNGJ01000002.1"/>
</dbReference>
<evidence type="ECO:0000313" key="5">
    <source>
        <dbReference type="EMBL" id="PMC25001.1"/>
    </source>
</evidence>
<evidence type="ECO:0000256" key="2">
    <source>
        <dbReference type="ARBA" id="ARBA00022475"/>
    </source>
</evidence>
<keyword evidence="3" id="KW-0472">Membrane</keyword>
<dbReference type="AlphaFoldDB" id="A0A2N6QSR2"/>
<dbReference type="SUPFAM" id="SSF54534">
    <property type="entry name" value="FKBP-like"/>
    <property type="match status" value="1"/>
</dbReference>
<dbReference type="Proteomes" id="UP000235564">
    <property type="component" value="Unassembled WGS sequence"/>
</dbReference>
<name>A0A2N6QSR2_9BACT</name>